<feature type="compositionally biased region" description="Pro residues" evidence="1">
    <location>
        <begin position="9"/>
        <end position="21"/>
    </location>
</feature>
<accession>A0ABR4CC95</accession>
<organism evidence="2 3">
    <name type="scientific">Oculimacula yallundae</name>
    <dbReference type="NCBI Taxonomy" id="86028"/>
    <lineage>
        <taxon>Eukaryota</taxon>
        <taxon>Fungi</taxon>
        <taxon>Dikarya</taxon>
        <taxon>Ascomycota</taxon>
        <taxon>Pezizomycotina</taxon>
        <taxon>Leotiomycetes</taxon>
        <taxon>Helotiales</taxon>
        <taxon>Ploettnerulaceae</taxon>
        <taxon>Oculimacula</taxon>
    </lineage>
</organism>
<name>A0ABR4CC95_9HELO</name>
<evidence type="ECO:0000313" key="3">
    <source>
        <dbReference type="Proteomes" id="UP001595075"/>
    </source>
</evidence>
<protein>
    <submittedName>
        <fullName evidence="2">Uncharacterized protein</fullName>
    </submittedName>
</protein>
<sequence>MCRPAAKALPPPPPPPPPPRSPHSSHAPRPPDFSNWTDFNRRIHRANPLFVPSRPSKHRPITVVSNTEPSTIPNESLPTGRAEALI</sequence>
<gene>
    <name evidence="2" type="ORF">VTL71DRAFT_1711</name>
</gene>
<comment type="caution">
    <text evidence="2">The sequence shown here is derived from an EMBL/GenBank/DDBJ whole genome shotgun (WGS) entry which is preliminary data.</text>
</comment>
<reference evidence="2 3" key="1">
    <citation type="journal article" date="2024" name="Commun. Biol.">
        <title>Comparative genomic analysis of thermophilic fungi reveals convergent evolutionary adaptations and gene losses.</title>
        <authorList>
            <person name="Steindorff A.S."/>
            <person name="Aguilar-Pontes M.V."/>
            <person name="Robinson A.J."/>
            <person name="Andreopoulos B."/>
            <person name="LaButti K."/>
            <person name="Kuo A."/>
            <person name="Mondo S."/>
            <person name="Riley R."/>
            <person name="Otillar R."/>
            <person name="Haridas S."/>
            <person name="Lipzen A."/>
            <person name="Grimwood J."/>
            <person name="Schmutz J."/>
            <person name="Clum A."/>
            <person name="Reid I.D."/>
            <person name="Moisan M.C."/>
            <person name="Butler G."/>
            <person name="Nguyen T.T.M."/>
            <person name="Dewar K."/>
            <person name="Conant G."/>
            <person name="Drula E."/>
            <person name="Henrissat B."/>
            <person name="Hansel C."/>
            <person name="Singer S."/>
            <person name="Hutchinson M.I."/>
            <person name="de Vries R.P."/>
            <person name="Natvig D.O."/>
            <person name="Powell A.J."/>
            <person name="Tsang A."/>
            <person name="Grigoriev I.V."/>
        </authorList>
    </citation>
    <scope>NUCLEOTIDE SEQUENCE [LARGE SCALE GENOMIC DNA]</scope>
    <source>
        <strain evidence="2 3">CBS 494.80</strain>
    </source>
</reference>
<feature type="region of interest" description="Disordered" evidence="1">
    <location>
        <begin position="1"/>
        <end position="86"/>
    </location>
</feature>
<dbReference type="EMBL" id="JAZHXI010000010">
    <property type="protein sequence ID" value="KAL2067287.1"/>
    <property type="molecule type" value="Genomic_DNA"/>
</dbReference>
<proteinExistence type="predicted"/>
<dbReference type="Proteomes" id="UP001595075">
    <property type="component" value="Unassembled WGS sequence"/>
</dbReference>
<feature type="compositionally biased region" description="Polar residues" evidence="1">
    <location>
        <begin position="63"/>
        <end position="77"/>
    </location>
</feature>
<evidence type="ECO:0000313" key="2">
    <source>
        <dbReference type="EMBL" id="KAL2067287.1"/>
    </source>
</evidence>
<keyword evidence="3" id="KW-1185">Reference proteome</keyword>
<evidence type="ECO:0000256" key="1">
    <source>
        <dbReference type="SAM" id="MobiDB-lite"/>
    </source>
</evidence>